<dbReference type="EMBL" id="FUXZ01000009">
    <property type="protein sequence ID" value="SKA68026.1"/>
    <property type="molecule type" value="Genomic_DNA"/>
</dbReference>
<feature type="transmembrane region" description="Helical" evidence="1">
    <location>
        <begin position="6"/>
        <end position="25"/>
    </location>
</feature>
<proteinExistence type="predicted"/>
<evidence type="ECO:0000313" key="2">
    <source>
        <dbReference type="EMBL" id="SKA68026.1"/>
    </source>
</evidence>
<feature type="transmembrane region" description="Helical" evidence="1">
    <location>
        <begin position="45"/>
        <end position="63"/>
    </location>
</feature>
<feature type="transmembrane region" description="Helical" evidence="1">
    <location>
        <begin position="108"/>
        <end position="128"/>
    </location>
</feature>
<feature type="transmembrane region" description="Helical" evidence="1">
    <location>
        <begin position="75"/>
        <end position="96"/>
    </location>
</feature>
<keyword evidence="3" id="KW-1185">Reference proteome</keyword>
<dbReference type="AlphaFoldDB" id="A0A1T4VST8"/>
<dbReference type="STRING" id="39495.SAMN02745111_01516"/>
<dbReference type="RefSeq" id="WP_078766382.1">
    <property type="nucleotide sequence ID" value="NZ_FUXZ01000009.1"/>
</dbReference>
<keyword evidence="1" id="KW-0812">Transmembrane</keyword>
<dbReference type="Pfam" id="PF14387">
    <property type="entry name" value="DUF4418"/>
    <property type="match status" value="1"/>
</dbReference>
<reference evidence="2 3" key="1">
    <citation type="submission" date="2017-02" db="EMBL/GenBank/DDBJ databases">
        <authorList>
            <person name="Peterson S.W."/>
        </authorList>
    </citation>
    <scope>NUCLEOTIDE SEQUENCE [LARGE SCALE GENOMIC DNA]</scope>
    <source>
        <strain evidence="2 3">ATCC 35992</strain>
    </source>
</reference>
<gene>
    <name evidence="2" type="ORF">SAMN02745111_01516</name>
</gene>
<protein>
    <recommendedName>
        <fullName evidence="4">DUF4418 domain-containing protein</fullName>
    </recommendedName>
</protein>
<keyword evidence="1" id="KW-0472">Membrane</keyword>
<evidence type="ECO:0000313" key="3">
    <source>
        <dbReference type="Proteomes" id="UP000190814"/>
    </source>
</evidence>
<accession>A0A1T4VST8</accession>
<dbReference type="OrthoDB" id="2005481at2"/>
<keyword evidence="1" id="KW-1133">Transmembrane helix</keyword>
<sequence length="134" mass="14578">MKSRRIINALLFLEAIFVLVSLFTYAHVCGSMGEMEAKCHKTKHIAIVLSIVLILTALIQIAVNKISVNNLISLAQVVLGVVFIILPTVIAPVCKMKTMNCYTTTKPLLIISGIAIVILTVVEFLASLTQVKKA</sequence>
<name>A0A1T4VST8_9FIRM</name>
<organism evidence="2 3">
    <name type="scientific">Eubacterium uniforme</name>
    <dbReference type="NCBI Taxonomy" id="39495"/>
    <lineage>
        <taxon>Bacteria</taxon>
        <taxon>Bacillati</taxon>
        <taxon>Bacillota</taxon>
        <taxon>Clostridia</taxon>
        <taxon>Eubacteriales</taxon>
        <taxon>Eubacteriaceae</taxon>
        <taxon>Eubacterium</taxon>
    </lineage>
</organism>
<dbReference type="Proteomes" id="UP000190814">
    <property type="component" value="Unassembled WGS sequence"/>
</dbReference>
<dbReference type="InterPro" id="IPR025531">
    <property type="entry name" value="DUF4418"/>
</dbReference>
<evidence type="ECO:0000256" key="1">
    <source>
        <dbReference type="SAM" id="Phobius"/>
    </source>
</evidence>
<evidence type="ECO:0008006" key="4">
    <source>
        <dbReference type="Google" id="ProtNLM"/>
    </source>
</evidence>